<dbReference type="Proteomes" id="UP000178700">
    <property type="component" value="Unassembled WGS sequence"/>
</dbReference>
<organism evidence="2 3">
    <name type="scientific">Candidatus Nomurabacteria bacterium RIFCSPHIGHO2_01_FULL_39_10</name>
    <dbReference type="NCBI Taxonomy" id="1801733"/>
    <lineage>
        <taxon>Bacteria</taxon>
        <taxon>Candidatus Nomuraibacteriota</taxon>
    </lineage>
</organism>
<comment type="caution">
    <text evidence="2">The sequence shown here is derived from an EMBL/GenBank/DDBJ whole genome shotgun (WGS) entry which is preliminary data.</text>
</comment>
<dbReference type="Gene3D" id="1.20.120.330">
    <property type="entry name" value="Nucleotidyltransferases domain 2"/>
    <property type="match status" value="1"/>
</dbReference>
<dbReference type="AlphaFoldDB" id="A0A1F6V6J1"/>
<protein>
    <recommendedName>
        <fullName evidence="1">HEPN domain-containing protein</fullName>
    </recommendedName>
</protein>
<reference evidence="2 3" key="1">
    <citation type="journal article" date="2016" name="Nat. Commun.">
        <title>Thousands of microbial genomes shed light on interconnected biogeochemical processes in an aquifer system.</title>
        <authorList>
            <person name="Anantharaman K."/>
            <person name="Brown C.T."/>
            <person name="Hug L.A."/>
            <person name="Sharon I."/>
            <person name="Castelle C.J."/>
            <person name="Probst A.J."/>
            <person name="Thomas B.C."/>
            <person name="Singh A."/>
            <person name="Wilkins M.J."/>
            <person name="Karaoz U."/>
            <person name="Brodie E.L."/>
            <person name="Williams K.H."/>
            <person name="Hubbard S.S."/>
            <person name="Banfield J.F."/>
        </authorList>
    </citation>
    <scope>NUCLEOTIDE SEQUENCE [LARGE SCALE GENOMIC DNA]</scope>
</reference>
<dbReference type="SUPFAM" id="SSF81593">
    <property type="entry name" value="Nucleotidyltransferase substrate binding subunit/domain"/>
    <property type="match status" value="1"/>
</dbReference>
<dbReference type="Pfam" id="PF05168">
    <property type="entry name" value="HEPN"/>
    <property type="match status" value="1"/>
</dbReference>
<sequence length="126" mass="14892">MSNQELIKFWFNSSKKDWEVVAVLMRSKSYMHALFFSHLSLEKYLKGMIVSNGGESPISHDLLLLAKRAKINLTDEHAKLLYEVNAFNIKARYDDYKNSFYKKATSEFTKKYISKINKFIIWLKKQ</sequence>
<gene>
    <name evidence="2" type="ORF">A2642_01685</name>
</gene>
<dbReference type="EMBL" id="MFTJ01000031">
    <property type="protein sequence ID" value="OGI65074.1"/>
    <property type="molecule type" value="Genomic_DNA"/>
</dbReference>
<evidence type="ECO:0000313" key="2">
    <source>
        <dbReference type="EMBL" id="OGI65074.1"/>
    </source>
</evidence>
<feature type="domain" description="HEPN" evidence="1">
    <location>
        <begin position="11"/>
        <end position="116"/>
    </location>
</feature>
<evidence type="ECO:0000313" key="3">
    <source>
        <dbReference type="Proteomes" id="UP000178700"/>
    </source>
</evidence>
<dbReference type="InterPro" id="IPR007842">
    <property type="entry name" value="HEPN_dom"/>
</dbReference>
<proteinExistence type="predicted"/>
<dbReference type="SMART" id="SM00748">
    <property type="entry name" value="HEPN"/>
    <property type="match status" value="1"/>
</dbReference>
<evidence type="ECO:0000259" key="1">
    <source>
        <dbReference type="PROSITE" id="PS50910"/>
    </source>
</evidence>
<accession>A0A1F6V6J1</accession>
<name>A0A1F6V6J1_9BACT</name>
<dbReference type="PROSITE" id="PS50910">
    <property type="entry name" value="HEPN"/>
    <property type="match status" value="1"/>
</dbReference>